<dbReference type="AlphaFoldDB" id="A0A2P2Q2A0"/>
<sequence length="25" mass="2942">MPRNRKIARGRPFCCDLMFVDGMRA</sequence>
<protein>
    <submittedName>
        <fullName evidence="1">Uncharacterized protein</fullName>
    </submittedName>
</protein>
<reference evidence="1" key="1">
    <citation type="submission" date="2018-02" db="EMBL/GenBank/DDBJ databases">
        <title>Rhizophora mucronata_Transcriptome.</title>
        <authorList>
            <person name="Meera S.P."/>
            <person name="Sreeshan A."/>
            <person name="Augustine A."/>
        </authorList>
    </citation>
    <scope>NUCLEOTIDE SEQUENCE</scope>
    <source>
        <tissue evidence="1">Leaf</tissue>
    </source>
</reference>
<evidence type="ECO:0000313" key="1">
    <source>
        <dbReference type="EMBL" id="MBX61111.1"/>
    </source>
</evidence>
<name>A0A2P2Q2A0_RHIMU</name>
<proteinExistence type="predicted"/>
<organism evidence="1">
    <name type="scientific">Rhizophora mucronata</name>
    <name type="common">Asiatic mangrove</name>
    <dbReference type="NCBI Taxonomy" id="61149"/>
    <lineage>
        <taxon>Eukaryota</taxon>
        <taxon>Viridiplantae</taxon>
        <taxon>Streptophyta</taxon>
        <taxon>Embryophyta</taxon>
        <taxon>Tracheophyta</taxon>
        <taxon>Spermatophyta</taxon>
        <taxon>Magnoliopsida</taxon>
        <taxon>eudicotyledons</taxon>
        <taxon>Gunneridae</taxon>
        <taxon>Pentapetalae</taxon>
        <taxon>rosids</taxon>
        <taxon>fabids</taxon>
        <taxon>Malpighiales</taxon>
        <taxon>Rhizophoraceae</taxon>
        <taxon>Rhizophora</taxon>
    </lineage>
</organism>
<dbReference type="EMBL" id="GGEC01080627">
    <property type="protein sequence ID" value="MBX61111.1"/>
    <property type="molecule type" value="Transcribed_RNA"/>
</dbReference>
<accession>A0A2P2Q2A0</accession>